<dbReference type="PANTHER" id="PTHR23416">
    <property type="entry name" value="SIALIC ACID SYNTHASE-RELATED"/>
    <property type="match status" value="1"/>
</dbReference>
<evidence type="ECO:0000256" key="3">
    <source>
        <dbReference type="ARBA" id="ARBA00022737"/>
    </source>
</evidence>
<dbReference type="CDD" id="cd04647">
    <property type="entry name" value="LbH_MAT_like"/>
    <property type="match status" value="1"/>
</dbReference>
<protein>
    <submittedName>
        <fullName evidence="5">Acetyltransferase-like isoleucine patch superfamily enzyme</fullName>
    </submittedName>
</protein>
<dbReference type="EMBL" id="JANUAE010000029">
    <property type="protein sequence ID" value="MCS3712147.1"/>
    <property type="molecule type" value="Genomic_DNA"/>
</dbReference>
<dbReference type="PROSITE" id="PS00101">
    <property type="entry name" value="HEXAPEP_TRANSFERASES"/>
    <property type="match status" value="1"/>
</dbReference>
<evidence type="ECO:0000256" key="2">
    <source>
        <dbReference type="ARBA" id="ARBA00022679"/>
    </source>
</evidence>
<dbReference type="Pfam" id="PF00132">
    <property type="entry name" value="Hexapep"/>
    <property type="match status" value="1"/>
</dbReference>
<comment type="similarity">
    <text evidence="1">Belongs to the transferase hexapeptide repeat family.</text>
</comment>
<dbReference type="Pfam" id="PF14602">
    <property type="entry name" value="Hexapep_2"/>
    <property type="match status" value="1"/>
</dbReference>
<dbReference type="AlphaFoldDB" id="A0A9X2QFC6"/>
<evidence type="ECO:0000313" key="5">
    <source>
        <dbReference type="EMBL" id="MCS3712147.1"/>
    </source>
</evidence>
<evidence type="ECO:0000313" key="6">
    <source>
        <dbReference type="Proteomes" id="UP001155057"/>
    </source>
</evidence>
<dbReference type="InterPro" id="IPR001451">
    <property type="entry name" value="Hexapep"/>
</dbReference>
<evidence type="ECO:0000256" key="4">
    <source>
        <dbReference type="ARBA" id="ARBA00023315"/>
    </source>
</evidence>
<dbReference type="GO" id="GO:0008374">
    <property type="term" value="F:O-acyltransferase activity"/>
    <property type="evidence" value="ECO:0007669"/>
    <property type="project" value="TreeGrafter"/>
</dbReference>
<dbReference type="InterPro" id="IPR018357">
    <property type="entry name" value="Hexapep_transf_CS"/>
</dbReference>
<dbReference type="RefSeq" id="WP_272506589.1">
    <property type="nucleotide sequence ID" value="NZ_JANUAE010000029.1"/>
</dbReference>
<keyword evidence="4" id="KW-0012">Acyltransferase</keyword>
<reference evidence="5" key="1">
    <citation type="submission" date="2022-08" db="EMBL/GenBank/DDBJ databases">
        <title>Genomic Encyclopedia of Type Strains, Phase V (KMG-V): Genome sequencing to study the core and pangenomes of soil and plant-associated prokaryotes.</title>
        <authorList>
            <person name="Whitman W."/>
        </authorList>
    </citation>
    <scope>NUCLEOTIDE SEQUENCE</scope>
    <source>
        <strain evidence="5">SP3049</strain>
    </source>
</reference>
<dbReference type="InterPro" id="IPR011004">
    <property type="entry name" value="Trimer_LpxA-like_sf"/>
</dbReference>
<dbReference type="Proteomes" id="UP001155057">
    <property type="component" value="Unassembled WGS sequence"/>
</dbReference>
<accession>A0A9X2QFC6</accession>
<dbReference type="Gene3D" id="2.160.10.10">
    <property type="entry name" value="Hexapeptide repeat proteins"/>
    <property type="match status" value="1"/>
</dbReference>
<evidence type="ECO:0000256" key="1">
    <source>
        <dbReference type="ARBA" id="ARBA00007274"/>
    </source>
</evidence>
<comment type="caution">
    <text evidence="5">The sequence shown here is derived from an EMBL/GenBank/DDBJ whole genome shotgun (WGS) entry which is preliminary data.</text>
</comment>
<name>A0A9X2QFC6_9BACT</name>
<sequence length="208" mass="22184">MSPDGPDAWTKVRNMPWTVSLEVRRRLAWPLVRAQFAWHGIEWRAGWKIFGWPIVQRHRGSRIALGDGLTLRSWPRSNPLAPTAPVVLSTRRANAAIEVGTDCGFTGTTLVAADRITIGDRVLVGGNASIVDFDFHPLTPEGRAEAINAGAAAPIVIGNDVFVGMEALILKGVTIGEGAVVGAGSVVTQDVPRRAVVAGNPATVVREL</sequence>
<dbReference type="InterPro" id="IPR051159">
    <property type="entry name" value="Hexapeptide_acetyltransf"/>
</dbReference>
<proteinExistence type="inferred from homology"/>
<dbReference type="SUPFAM" id="SSF51161">
    <property type="entry name" value="Trimeric LpxA-like enzymes"/>
    <property type="match status" value="1"/>
</dbReference>
<keyword evidence="2" id="KW-0808">Transferase</keyword>
<gene>
    <name evidence="5" type="ORF">GGP61_003785</name>
</gene>
<dbReference type="PANTHER" id="PTHR23416:SF23">
    <property type="entry name" value="ACETYLTRANSFERASE C18B11.09C-RELATED"/>
    <property type="match status" value="1"/>
</dbReference>
<keyword evidence="3" id="KW-0677">Repeat</keyword>
<organism evidence="5 6">
    <name type="scientific">Salinibacter ruber</name>
    <dbReference type="NCBI Taxonomy" id="146919"/>
    <lineage>
        <taxon>Bacteria</taxon>
        <taxon>Pseudomonadati</taxon>
        <taxon>Rhodothermota</taxon>
        <taxon>Rhodothermia</taxon>
        <taxon>Rhodothermales</taxon>
        <taxon>Salinibacteraceae</taxon>
        <taxon>Salinibacter</taxon>
    </lineage>
</organism>